<reference evidence="2" key="1">
    <citation type="journal article" date="2012" name="Nat. Genet.">
        <title>Lifestyle transitions in plant pathogenic Colletotrichum fungi deciphered by genome and transcriptome analyses.</title>
        <authorList>
            <person name="O'Connell R.J."/>
            <person name="Thon M.R."/>
            <person name="Hacquard S."/>
            <person name="Amyotte S.G."/>
            <person name="Kleemann J."/>
            <person name="Torres M.F."/>
            <person name="Damm U."/>
            <person name="Buiate E.A."/>
            <person name="Epstein L."/>
            <person name="Alkan N."/>
            <person name="Altmueller J."/>
            <person name="Alvarado-Balderrama L."/>
            <person name="Bauser C.A."/>
            <person name="Becker C."/>
            <person name="Birren B.W."/>
            <person name="Chen Z."/>
            <person name="Choi J."/>
            <person name="Crouch J.A."/>
            <person name="Duvick J.P."/>
            <person name="Farman M.A."/>
            <person name="Gan P."/>
            <person name="Heiman D."/>
            <person name="Henrissat B."/>
            <person name="Howard R.J."/>
            <person name="Kabbage M."/>
            <person name="Koch C."/>
            <person name="Kracher B."/>
            <person name="Kubo Y."/>
            <person name="Law A.D."/>
            <person name="Lebrun M.-H."/>
            <person name="Lee Y.-H."/>
            <person name="Miyara I."/>
            <person name="Moore N."/>
            <person name="Neumann U."/>
            <person name="Nordstroem K."/>
            <person name="Panaccione D.G."/>
            <person name="Panstruga R."/>
            <person name="Place M."/>
            <person name="Proctor R.H."/>
            <person name="Prusky D."/>
            <person name="Rech G."/>
            <person name="Reinhardt R."/>
            <person name="Rollins J.A."/>
            <person name="Rounsley S."/>
            <person name="Schardl C.L."/>
            <person name="Schwartz D.C."/>
            <person name="Shenoy N."/>
            <person name="Shirasu K."/>
            <person name="Sikhakolli U.R."/>
            <person name="Stueber K."/>
            <person name="Sukno S.A."/>
            <person name="Sweigard J.A."/>
            <person name="Takano Y."/>
            <person name="Takahara H."/>
            <person name="Trail F."/>
            <person name="van der Does H.C."/>
            <person name="Voll L.M."/>
            <person name="Will I."/>
            <person name="Young S."/>
            <person name="Zeng Q."/>
            <person name="Zhang J."/>
            <person name="Zhou S."/>
            <person name="Dickman M.B."/>
            <person name="Schulze-Lefert P."/>
            <person name="Ver Loren van Themaat E."/>
            <person name="Ma L.-J."/>
            <person name="Vaillancourt L.J."/>
        </authorList>
    </citation>
    <scope>NUCLEOTIDE SEQUENCE [LARGE SCALE GENOMIC DNA]</scope>
    <source>
        <strain evidence="2">IMI 349063</strain>
    </source>
</reference>
<dbReference type="Gene3D" id="3.60.21.10">
    <property type="match status" value="1"/>
</dbReference>
<dbReference type="EMBL" id="CACQ02008941">
    <property type="protein sequence ID" value="CCF46674.1"/>
    <property type="molecule type" value="Genomic_DNA"/>
</dbReference>
<dbReference type="PANTHER" id="PTHR12905">
    <property type="entry name" value="METALLOPHOSPHOESTERASE"/>
    <property type="match status" value="1"/>
</dbReference>
<sequence length="52" mass="5787">MDHAGISQRRQPVLRRTRFVCVSDTHNTAVKLPKGDVLIHAGDLTNQGSYPE</sequence>
<protein>
    <submittedName>
        <fullName evidence="1">Ser/Thr protein phosphatase</fullName>
    </submittedName>
</protein>
<dbReference type="InterPro" id="IPR029052">
    <property type="entry name" value="Metallo-depent_PP-like"/>
</dbReference>
<name>H1W2G1_COLHI</name>
<dbReference type="AlphaFoldDB" id="H1W2G1"/>
<organism evidence="1 2">
    <name type="scientific">Colletotrichum higginsianum (strain IMI 349063)</name>
    <name type="common">Crucifer anthracnose fungus</name>
    <dbReference type="NCBI Taxonomy" id="759273"/>
    <lineage>
        <taxon>Eukaryota</taxon>
        <taxon>Fungi</taxon>
        <taxon>Dikarya</taxon>
        <taxon>Ascomycota</taxon>
        <taxon>Pezizomycotina</taxon>
        <taxon>Sordariomycetes</taxon>
        <taxon>Hypocreomycetidae</taxon>
        <taxon>Glomerellales</taxon>
        <taxon>Glomerellaceae</taxon>
        <taxon>Colletotrichum</taxon>
        <taxon>Colletotrichum destructivum species complex</taxon>
    </lineage>
</organism>
<dbReference type="Proteomes" id="UP000007174">
    <property type="component" value="Unassembled WGS sequence"/>
</dbReference>
<accession>H1W2G1</accession>
<dbReference type="InterPro" id="IPR051693">
    <property type="entry name" value="UPF0046_metallophosphoest"/>
</dbReference>
<dbReference type="SUPFAM" id="SSF56300">
    <property type="entry name" value="Metallo-dependent phosphatases"/>
    <property type="match status" value="1"/>
</dbReference>
<evidence type="ECO:0000313" key="1">
    <source>
        <dbReference type="EMBL" id="CCF46674.1"/>
    </source>
</evidence>
<proteinExistence type="predicted"/>
<evidence type="ECO:0000313" key="2">
    <source>
        <dbReference type="Proteomes" id="UP000007174"/>
    </source>
</evidence>
<dbReference type="HOGENOM" id="CLU_3092903_0_0_1"/>
<dbReference type="PANTHER" id="PTHR12905:SF16">
    <property type="entry name" value="SER_THR PROTEIN PHOSPHATASE FAMILY PROTEIN (AFU_ORTHOLOGUE AFUA_1G06000)"/>
    <property type="match status" value="1"/>
</dbReference>
<feature type="non-terminal residue" evidence="1">
    <location>
        <position position="52"/>
    </location>
</feature>
<gene>
    <name evidence="1" type="ORF">CH063_15351</name>
</gene>
<dbReference type="VEuPathDB" id="FungiDB:CH63R_13087"/>